<comment type="caution">
    <text evidence="6">The sequence shown here is derived from an EMBL/GenBank/DDBJ whole genome shotgun (WGS) entry which is preliminary data.</text>
</comment>
<keyword evidence="4" id="KW-0720">Serine protease</keyword>
<feature type="domain" description="Peptidase S8/S53" evidence="5">
    <location>
        <begin position="297"/>
        <end position="524"/>
    </location>
</feature>
<dbReference type="EMBL" id="PDUD01000060">
    <property type="protein sequence ID" value="PHN01213.1"/>
    <property type="molecule type" value="Genomic_DNA"/>
</dbReference>
<evidence type="ECO:0000256" key="4">
    <source>
        <dbReference type="ARBA" id="ARBA00022825"/>
    </source>
</evidence>
<evidence type="ECO:0000256" key="1">
    <source>
        <dbReference type="ARBA" id="ARBA00011073"/>
    </source>
</evidence>
<evidence type="ECO:0000256" key="2">
    <source>
        <dbReference type="ARBA" id="ARBA00022670"/>
    </source>
</evidence>
<dbReference type="SUPFAM" id="SSF52743">
    <property type="entry name" value="Subtilisin-like"/>
    <property type="match status" value="1"/>
</dbReference>
<sequence length="546" mass="62018">MKIEIRPLTSDPGQLKSVGLTKFLKDAEISIRSSLSQAGYPADLEKSLLSCLLLVYFLQGDRPACRQTFARLAHTDVKFGETTGRFYDLEINASDAADAVLDQLESILDDEQTMREFIRWQLLMKSMIAFKYDRIFQFSERSHWRLTPVRLYQLLDLIVDWQHRSHLRPVVLPALKKRIASMQRKDTLRQMQPIDLDRLGIPLQKVRAMVWDTGVDASCLSDINTEIGLYYDQCSRRTSEALLSTEPYPANIGLLNKGLKDLSLGLENETTRALLTYLDQADKVQIRDFAGYMNFYTNYAHGTQVASILKQGHPHLEIVPVRITFDHKMQFPDIYTRERIDNELLMYREVFDLIRSQRIRIVNMSWTYNREEIETSLINNGLTDKKERSRVCEELFQQLRTGLYQGIKNCPETLFLAGAGNSNNRLDDDHIIPCGIDLPNLLAVGALNREGKRTQFTSTGKRVAVYANGEQVACTAPGGVRMYCSGTSYAAPAVANLAAKLWSIQPELPLRVVKRLILDNANQTAEGILIINPQETLNKLLQPGAN</sequence>
<comment type="similarity">
    <text evidence="1">Belongs to the peptidase S8 family.</text>
</comment>
<dbReference type="InterPro" id="IPR036852">
    <property type="entry name" value="Peptidase_S8/S53_dom_sf"/>
</dbReference>
<dbReference type="Proteomes" id="UP000223913">
    <property type="component" value="Unassembled WGS sequence"/>
</dbReference>
<dbReference type="InterPro" id="IPR050131">
    <property type="entry name" value="Peptidase_S8_subtilisin-like"/>
</dbReference>
<keyword evidence="3" id="KW-0378">Hydrolase</keyword>
<dbReference type="GO" id="GO:0006508">
    <property type="term" value="P:proteolysis"/>
    <property type="evidence" value="ECO:0007669"/>
    <property type="project" value="UniProtKB-KW"/>
</dbReference>
<dbReference type="OrthoDB" id="9798386at2"/>
<dbReference type="InterPro" id="IPR000209">
    <property type="entry name" value="Peptidase_S8/S53_dom"/>
</dbReference>
<accession>A0A2D0N0H1</accession>
<evidence type="ECO:0000259" key="5">
    <source>
        <dbReference type="Pfam" id="PF00082"/>
    </source>
</evidence>
<proteinExistence type="inferred from homology"/>
<dbReference type="GO" id="GO:0004252">
    <property type="term" value="F:serine-type endopeptidase activity"/>
    <property type="evidence" value="ECO:0007669"/>
    <property type="project" value="InterPro"/>
</dbReference>
<gene>
    <name evidence="6" type="ORF">CRP01_38380</name>
</gene>
<keyword evidence="2" id="KW-0645">Protease</keyword>
<dbReference type="Gene3D" id="3.40.50.200">
    <property type="entry name" value="Peptidase S8/S53 domain"/>
    <property type="match status" value="1"/>
</dbReference>
<dbReference type="AlphaFoldDB" id="A0A2D0N0H1"/>
<evidence type="ECO:0000313" key="7">
    <source>
        <dbReference type="Proteomes" id="UP000223913"/>
    </source>
</evidence>
<organism evidence="6 7">
    <name type="scientific">Flavilitoribacter nigricans (strain ATCC 23147 / DSM 23189 / NBRC 102662 / NCIMB 1420 / SS-2)</name>
    <name type="common">Lewinella nigricans</name>
    <dbReference type="NCBI Taxonomy" id="1122177"/>
    <lineage>
        <taxon>Bacteria</taxon>
        <taxon>Pseudomonadati</taxon>
        <taxon>Bacteroidota</taxon>
        <taxon>Saprospiria</taxon>
        <taxon>Saprospirales</taxon>
        <taxon>Lewinellaceae</taxon>
        <taxon>Flavilitoribacter</taxon>
    </lineage>
</organism>
<dbReference type="PANTHER" id="PTHR43806">
    <property type="entry name" value="PEPTIDASE S8"/>
    <property type="match status" value="1"/>
</dbReference>
<dbReference type="RefSeq" id="WP_099155408.1">
    <property type="nucleotide sequence ID" value="NZ_PDUD01000060.1"/>
</dbReference>
<keyword evidence="7" id="KW-1185">Reference proteome</keyword>
<name>A0A2D0N0H1_FLAN2</name>
<dbReference type="Pfam" id="PF00082">
    <property type="entry name" value="Peptidase_S8"/>
    <property type="match status" value="1"/>
</dbReference>
<dbReference type="PANTHER" id="PTHR43806:SF11">
    <property type="entry name" value="CEREVISIN-RELATED"/>
    <property type="match status" value="1"/>
</dbReference>
<evidence type="ECO:0000256" key="3">
    <source>
        <dbReference type="ARBA" id="ARBA00022801"/>
    </source>
</evidence>
<reference evidence="6 7" key="1">
    <citation type="submission" date="2017-10" db="EMBL/GenBank/DDBJ databases">
        <title>The draft genome sequence of Lewinella nigricans NBRC 102662.</title>
        <authorList>
            <person name="Wang K."/>
        </authorList>
    </citation>
    <scope>NUCLEOTIDE SEQUENCE [LARGE SCALE GENOMIC DNA]</scope>
    <source>
        <strain evidence="6 7">NBRC 102662</strain>
    </source>
</reference>
<evidence type="ECO:0000313" key="6">
    <source>
        <dbReference type="EMBL" id="PHN01213.1"/>
    </source>
</evidence>
<protein>
    <recommendedName>
        <fullName evidence="5">Peptidase S8/S53 domain-containing protein</fullName>
    </recommendedName>
</protein>